<dbReference type="AlphaFoldDB" id="A0A3M7M410"/>
<dbReference type="PROSITE" id="PS51257">
    <property type="entry name" value="PROKAR_LIPOPROTEIN"/>
    <property type="match status" value="1"/>
</dbReference>
<protein>
    <submittedName>
        <fullName evidence="1">Uncharacterized protein</fullName>
    </submittedName>
</protein>
<sequence length="75" mass="8275">MTSCRGRVQDTVCIPVGICFSASGCFDDLCTSVAVGVKPLKDINQHVFYREILSSRDCQTPIMSHTWVLPSQLLV</sequence>
<keyword evidence="2" id="KW-1185">Reference proteome</keyword>
<accession>A0A3M7M410</accession>
<proteinExistence type="predicted"/>
<dbReference type="Proteomes" id="UP000265663">
    <property type="component" value="Unassembled WGS sequence"/>
</dbReference>
<dbReference type="EMBL" id="KE747817">
    <property type="protein sequence ID" value="RMZ69208.1"/>
    <property type="molecule type" value="Genomic_DNA"/>
</dbReference>
<gene>
    <name evidence="1" type="ORF">GMOD_00003142</name>
</gene>
<evidence type="ECO:0000313" key="1">
    <source>
        <dbReference type="EMBL" id="RMZ69208.1"/>
    </source>
</evidence>
<reference evidence="1 2" key="1">
    <citation type="journal article" date="2014" name="PLoS ONE">
        <title>De novo Genome Assembly of the Fungal Plant Pathogen Pyrenophora semeniperda.</title>
        <authorList>
            <person name="Soliai M.M."/>
            <person name="Meyer S.E."/>
            <person name="Udall J.A."/>
            <person name="Elzinga D.E."/>
            <person name="Hermansen R.A."/>
            <person name="Bodily P.M."/>
            <person name="Hart A.A."/>
            <person name="Coleman C.E."/>
        </authorList>
    </citation>
    <scope>NUCLEOTIDE SEQUENCE [LARGE SCALE GENOMIC DNA]</scope>
    <source>
        <strain evidence="1 2">CCB06</strain>
        <tissue evidence="1">Mycelium</tissue>
    </source>
</reference>
<evidence type="ECO:0000313" key="2">
    <source>
        <dbReference type="Proteomes" id="UP000265663"/>
    </source>
</evidence>
<name>A0A3M7M410_9PLEO</name>
<organism evidence="1 2">
    <name type="scientific">Pyrenophora seminiperda CCB06</name>
    <dbReference type="NCBI Taxonomy" id="1302712"/>
    <lineage>
        <taxon>Eukaryota</taxon>
        <taxon>Fungi</taxon>
        <taxon>Dikarya</taxon>
        <taxon>Ascomycota</taxon>
        <taxon>Pezizomycotina</taxon>
        <taxon>Dothideomycetes</taxon>
        <taxon>Pleosporomycetidae</taxon>
        <taxon>Pleosporales</taxon>
        <taxon>Pleosporineae</taxon>
        <taxon>Pleosporaceae</taxon>
        <taxon>Pyrenophora</taxon>
    </lineage>
</organism>